<sequence>MVIHLSKYIWHDIADFSYLRISLIKQSEDTNSPSTLFLGTLFSCRALTEAMLNKFNFLFKFYSVEDSVIFHALMFTTFPPLASSSDMF</sequence>
<evidence type="ECO:0000313" key="1">
    <source>
        <dbReference type="Proteomes" id="UP000887574"/>
    </source>
</evidence>
<dbReference type="AlphaFoldDB" id="A0A915D5B2"/>
<evidence type="ECO:0000313" key="2">
    <source>
        <dbReference type="WBParaSite" id="jg15733"/>
    </source>
</evidence>
<organism evidence="1 2">
    <name type="scientific">Ditylenchus dipsaci</name>
    <dbReference type="NCBI Taxonomy" id="166011"/>
    <lineage>
        <taxon>Eukaryota</taxon>
        <taxon>Metazoa</taxon>
        <taxon>Ecdysozoa</taxon>
        <taxon>Nematoda</taxon>
        <taxon>Chromadorea</taxon>
        <taxon>Rhabditida</taxon>
        <taxon>Tylenchina</taxon>
        <taxon>Tylenchomorpha</taxon>
        <taxon>Sphaerularioidea</taxon>
        <taxon>Anguinidae</taxon>
        <taxon>Anguininae</taxon>
        <taxon>Ditylenchus</taxon>
    </lineage>
</organism>
<reference evidence="2" key="1">
    <citation type="submission" date="2022-11" db="UniProtKB">
        <authorList>
            <consortium name="WormBaseParasite"/>
        </authorList>
    </citation>
    <scope>IDENTIFICATION</scope>
</reference>
<dbReference type="Proteomes" id="UP000887574">
    <property type="component" value="Unplaced"/>
</dbReference>
<name>A0A915D5B2_9BILA</name>
<proteinExistence type="predicted"/>
<keyword evidence="1" id="KW-1185">Reference proteome</keyword>
<dbReference type="WBParaSite" id="jg15733">
    <property type="protein sequence ID" value="jg15733"/>
    <property type="gene ID" value="jg15733"/>
</dbReference>
<accession>A0A915D5B2</accession>
<protein>
    <submittedName>
        <fullName evidence="2">Uncharacterized protein</fullName>
    </submittedName>
</protein>